<keyword evidence="5" id="KW-0325">Glycoprotein</keyword>
<comment type="caution">
    <text evidence="6">Lacks conserved residue(s) required for the propagation of feature annotation.</text>
</comment>
<feature type="domain" description="EGF-like" evidence="9">
    <location>
        <begin position="136"/>
        <end position="174"/>
    </location>
</feature>
<dbReference type="Proteomes" id="UP001054837">
    <property type="component" value="Unassembled WGS sequence"/>
</dbReference>
<feature type="signal peptide" evidence="8">
    <location>
        <begin position="1"/>
        <end position="24"/>
    </location>
</feature>
<dbReference type="InterPro" id="IPR000152">
    <property type="entry name" value="EGF-type_Asp/Asn_hydroxyl_site"/>
</dbReference>
<accession>A0AAV4QF43</accession>
<dbReference type="GO" id="GO:0008201">
    <property type="term" value="F:heparin binding"/>
    <property type="evidence" value="ECO:0007669"/>
    <property type="project" value="TreeGrafter"/>
</dbReference>
<dbReference type="FunFam" id="2.10.25.10:FF:000038">
    <property type="entry name" value="Fibrillin 2"/>
    <property type="match status" value="2"/>
</dbReference>
<dbReference type="PANTHER" id="PTHR24042">
    <property type="entry name" value="NEL HOMOLOG"/>
    <property type="match status" value="1"/>
</dbReference>
<name>A0AAV4QF43_9ARAC</name>
<keyword evidence="4 6" id="KW-1015">Disulfide bond</keyword>
<protein>
    <submittedName>
        <fullName evidence="10">EGF-like domain-containing protein</fullName>
    </submittedName>
</protein>
<organism evidence="10 11">
    <name type="scientific">Caerostris darwini</name>
    <dbReference type="NCBI Taxonomy" id="1538125"/>
    <lineage>
        <taxon>Eukaryota</taxon>
        <taxon>Metazoa</taxon>
        <taxon>Ecdysozoa</taxon>
        <taxon>Arthropoda</taxon>
        <taxon>Chelicerata</taxon>
        <taxon>Arachnida</taxon>
        <taxon>Araneae</taxon>
        <taxon>Araneomorphae</taxon>
        <taxon>Entelegynae</taxon>
        <taxon>Araneoidea</taxon>
        <taxon>Araneidae</taxon>
        <taxon>Caerostris</taxon>
    </lineage>
</organism>
<dbReference type="SMART" id="SM00181">
    <property type="entry name" value="EGF"/>
    <property type="match status" value="9"/>
</dbReference>
<dbReference type="CDD" id="cd00054">
    <property type="entry name" value="EGF_CA"/>
    <property type="match status" value="2"/>
</dbReference>
<feature type="disulfide bond" evidence="6">
    <location>
        <begin position="74"/>
        <end position="83"/>
    </location>
</feature>
<proteinExistence type="predicted"/>
<evidence type="ECO:0000313" key="11">
    <source>
        <dbReference type="Proteomes" id="UP001054837"/>
    </source>
</evidence>
<dbReference type="InterPro" id="IPR001881">
    <property type="entry name" value="EGF-like_Ca-bd_dom"/>
</dbReference>
<dbReference type="InterPro" id="IPR000742">
    <property type="entry name" value="EGF"/>
</dbReference>
<evidence type="ECO:0000256" key="4">
    <source>
        <dbReference type="ARBA" id="ARBA00023157"/>
    </source>
</evidence>
<keyword evidence="7" id="KW-1133">Transmembrane helix</keyword>
<keyword evidence="7" id="KW-0812">Transmembrane</keyword>
<keyword evidence="1 6" id="KW-0245">EGF-like domain</keyword>
<dbReference type="InterPro" id="IPR051586">
    <property type="entry name" value="PKC-binding_NELL"/>
</dbReference>
<feature type="domain" description="EGF-like" evidence="9">
    <location>
        <begin position="324"/>
        <end position="358"/>
    </location>
</feature>
<keyword evidence="11" id="KW-1185">Reference proteome</keyword>
<sequence length="728" mass="80153">MNRFGFYVILAVSFLSGCILTVDASQGILTSNVLVDEFNAQLKNEIPEPKATNCSGDNPCRNWGTCLEGGTCACRNGTSGTQCQIVDDCEELPPMCGKGADVKCVGVNMVDEGVVSGKCRCQDSAKKFDHGLELCRVPCIKYDDCDPNGYCTYEVDSLQKFCECKKGVSGNRCEFIDQCRDRVVECGDAAVCTVKEDGSAFCKCSDTDQGFDYDKKECKECACGDNSTGCQFRKGAKECFCKENTFNNGMVCEECQCGIGSVGCKNETGEKVCACYEAYKQRFDKCERCDCGLDGGNCSFSDAGEKRCDCPPGFTMPKSTGVCTQVCNATQMCQNGGTCVQGEEVCACTKDYTGDWCQTPKWCLTTPCGQNDEVLCRWNDTSRKGYCECRKPKHYYIEETRKCYECNCGENGECILAYDAKVCICQEGYADYLLNCKPCNCGSHSTNCSFYTGGEVMCHCEQGYKQKTVSWRSVPNSCAPCDCGKHGECSYNGDKKVCDCEDKYREFNGECRECFCGQDGFCTFDESGNKICHCDHGFTEWDGRCQKCDCDPWNLKGISNCTLDGHNQSCSCAKGFKNYYDMICKDIDECFEILDACPSSTKCINLPGTYECECKEGYELVRPDWDPKFTGCKDIDECAGGQVCPAPHTTCVNTPGSFDCVCDKRYYPSAASGGPHFNPSYVTCYETKTQWPQASIALGIILALAIASLAIYLCNRRNSTPSMESLEL</sequence>
<dbReference type="Pfam" id="PF07645">
    <property type="entry name" value="EGF_CA"/>
    <property type="match status" value="2"/>
</dbReference>
<dbReference type="PROSITE" id="PS00022">
    <property type="entry name" value="EGF_1"/>
    <property type="match status" value="3"/>
</dbReference>
<reference evidence="10 11" key="1">
    <citation type="submission" date="2021-06" db="EMBL/GenBank/DDBJ databases">
        <title>Caerostris darwini draft genome.</title>
        <authorList>
            <person name="Kono N."/>
            <person name="Arakawa K."/>
        </authorList>
    </citation>
    <scope>NUCLEOTIDE SEQUENCE [LARGE SCALE GENOMIC DNA]</scope>
</reference>
<feature type="domain" description="EGF-like" evidence="9">
    <location>
        <begin position="634"/>
        <end position="672"/>
    </location>
</feature>
<feature type="disulfide bond" evidence="6">
    <location>
        <begin position="145"/>
        <end position="162"/>
    </location>
</feature>
<evidence type="ECO:0000256" key="1">
    <source>
        <dbReference type="ARBA" id="ARBA00022536"/>
    </source>
</evidence>
<keyword evidence="7" id="KW-0472">Membrane</keyword>
<feature type="disulfide bond" evidence="6">
    <location>
        <begin position="164"/>
        <end position="173"/>
    </location>
</feature>
<dbReference type="GO" id="GO:0005615">
    <property type="term" value="C:extracellular space"/>
    <property type="evidence" value="ECO:0007669"/>
    <property type="project" value="TreeGrafter"/>
</dbReference>
<evidence type="ECO:0000259" key="9">
    <source>
        <dbReference type="PROSITE" id="PS50026"/>
    </source>
</evidence>
<dbReference type="EMBL" id="BPLQ01004236">
    <property type="protein sequence ID" value="GIY06635.1"/>
    <property type="molecule type" value="Genomic_DNA"/>
</dbReference>
<dbReference type="SUPFAM" id="SSF57196">
    <property type="entry name" value="EGF/Laminin"/>
    <property type="match status" value="2"/>
</dbReference>
<evidence type="ECO:0000256" key="6">
    <source>
        <dbReference type="PROSITE-ProRule" id="PRU00076"/>
    </source>
</evidence>
<keyword evidence="3" id="KW-0677">Repeat</keyword>
<feature type="domain" description="EGF-like" evidence="9">
    <location>
        <begin position="50"/>
        <end position="84"/>
    </location>
</feature>
<feature type="disulfide bond" evidence="6">
    <location>
        <begin position="348"/>
        <end position="357"/>
    </location>
</feature>
<dbReference type="Gene3D" id="2.10.25.10">
    <property type="entry name" value="Laminin"/>
    <property type="match status" value="3"/>
</dbReference>
<dbReference type="PROSITE" id="PS51257">
    <property type="entry name" value="PROKAR_LIPOPROTEIN"/>
    <property type="match status" value="1"/>
</dbReference>
<dbReference type="PROSITE" id="PS00010">
    <property type="entry name" value="ASX_HYDROXYL"/>
    <property type="match status" value="2"/>
</dbReference>
<dbReference type="GO" id="GO:0005509">
    <property type="term" value="F:calcium ion binding"/>
    <property type="evidence" value="ECO:0007669"/>
    <property type="project" value="InterPro"/>
</dbReference>
<feature type="transmembrane region" description="Helical" evidence="7">
    <location>
        <begin position="694"/>
        <end position="714"/>
    </location>
</feature>
<feature type="chain" id="PRO_5044011229" evidence="8">
    <location>
        <begin position="25"/>
        <end position="728"/>
    </location>
</feature>
<gene>
    <name evidence="10" type="primary">AVEN_32803_1</name>
    <name evidence="10" type="ORF">CDAR_395301</name>
</gene>
<evidence type="ECO:0000313" key="10">
    <source>
        <dbReference type="EMBL" id="GIY06635.1"/>
    </source>
</evidence>
<dbReference type="PROSITE" id="PS50026">
    <property type="entry name" value="EGF_3"/>
    <property type="match status" value="5"/>
</dbReference>
<dbReference type="SMART" id="SM00179">
    <property type="entry name" value="EGF_CA"/>
    <property type="match status" value="2"/>
</dbReference>
<evidence type="ECO:0000256" key="5">
    <source>
        <dbReference type="ARBA" id="ARBA00023180"/>
    </source>
</evidence>
<dbReference type="InterPro" id="IPR049883">
    <property type="entry name" value="NOTCH1_EGF-like"/>
</dbReference>
<comment type="caution">
    <text evidence="10">The sequence shown here is derived from an EMBL/GenBank/DDBJ whole genome shotgun (WGS) entry which is preliminary data.</text>
</comment>
<evidence type="ECO:0000256" key="8">
    <source>
        <dbReference type="SAM" id="SignalP"/>
    </source>
</evidence>
<keyword evidence="2 8" id="KW-0732">Signal</keyword>
<dbReference type="PROSITE" id="PS01187">
    <property type="entry name" value="EGF_CA"/>
    <property type="match status" value="2"/>
</dbReference>
<evidence type="ECO:0000256" key="2">
    <source>
        <dbReference type="ARBA" id="ARBA00022729"/>
    </source>
</evidence>
<evidence type="ECO:0000256" key="7">
    <source>
        <dbReference type="SAM" id="Phobius"/>
    </source>
</evidence>
<evidence type="ECO:0000256" key="3">
    <source>
        <dbReference type="ARBA" id="ARBA00022737"/>
    </source>
</evidence>
<dbReference type="PANTHER" id="PTHR24042:SF5">
    <property type="entry name" value="EGF-LIKE CALCIUM-BINDING DOMAIN-CONTAINING PROTEIN"/>
    <property type="match status" value="1"/>
</dbReference>
<dbReference type="InterPro" id="IPR018097">
    <property type="entry name" value="EGF_Ca-bd_CS"/>
</dbReference>
<dbReference type="AlphaFoldDB" id="A0AAV4QF43"/>
<feature type="domain" description="EGF-like" evidence="9">
    <location>
        <begin position="586"/>
        <end position="624"/>
    </location>
</feature>